<dbReference type="AlphaFoldDB" id="A0A1M6EV53"/>
<feature type="signal peptide" evidence="3">
    <location>
        <begin position="1"/>
        <end position="29"/>
    </location>
</feature>
<dbReference type="PROSITE" id="PS51257">
    <property type="entry name" value="PROKAR_LIPOPROTEIN"/>
    <property type="match status" value="1"/>
</dbReference>
<dbReference type="Proteomes" id="UP000324781">
    <property type="component" value="Unassembled WGS sequence"/>
</dbReference>
<proteinExistence type="predicted"/>
<reference evidence="5 6" key="1">
    <citation type="submission" date="2016-11" db="EMBL/GenBank/DDBJ databases">
        <authorList>
            <person name="Varghese N."/>
            <person name="Submissions S."/>
        </authorList>
    </citation>
    <scope>NUCLEOTIDE SEQUENCE [LARGE SCALE GENOMIC DNA]</scope>
    <source>
        <strain evidence="5 6">DSM 19027</strain>
    </source>
</reference>
<dbReference type="PRINTS" id="PR00834">
    <property type="entry name" value="PROTEASES2C"/>
</dbReference>
<dbReference type="RefSeq" id="WP_149678346.1">
    <property type="nucleotide sequence ID" value="NZ_FQZP01000014.1"/>
</dbReference>
<dbReference type="InterPro" id="IPR036116">
    <property type="entry name" value="FN3_sf"/>
</dbReference>
<evidence type="ECO:0000313" key="6">
    <source>
        <dbReference type="Proteomes" id="UP000324781"/>
    </source>
</evidence>
<feature type="domain" description="Fibronectin type-III" evidence="4">
    <location>
        <begin position="35"/>
        <end position="122"/>
    </location>
</feature>
<evidence type="ECO:0000313" key="5">
    <source>
        <dbReference type="EMBL" id="SHI89335.1"/>
    </source>
</evidence>
<dbReference type="PROSITE" id="PS50853">
    <property type="entry name" value="FN3"/>
    <property type="match status" value="1"/>
</dbReference>
<dbReference type="GO" id="GO:0030246">
    <property type="term" value="F:carbohydrate binding"/>
    <property type="evidence" value="ECO:0007669"/>
    <property type="project" value="InterPro"/>
</dbReference>
<dbReference type="InterPro" id="IPR013783">
    <property type="entry name" value="Ig-like_fold"/>
</dbReference>
<keyword evidence="6" id="KW-1185">Reference proteome</keyword>
<gene>
    <name evidence="5" type="ORF">SAMN05444373_10142</name>
</gene>
<keyword evidence="1" id="KW-0645">Protease</keyword>
<dbReference type="InterPro" id="IPR051201">
    <property type="entry name" value="Chloro_Bact_Ser_Proteases"/>
</dbReference>
<sequence length="474" mass="52457">MLKLTNKYKWLACITLAMALLFASCSVRGQEDNKPPSTPVLTIKEVRSNCVSLVWSESYDDSGIDEYRLYRNGDILAYVDDTEYDDYDVTPGKQYEYYVVAYDKAGNRSSKSVRQTVKIDDASETVEPVQTDDVIDLNKLAKSTVRLYILDDDFICIGTGSGTIMNEQGYILTNFHCVGDDYGLYNSEGYVAIALTDDVRVQSQPQYFAQYRGGNMELDLAVVQIVEDINGNKVYPGDLKLIPARIGNSDDLNIGDEINILGYPGVGGETITFTAGKVSGFVDMDYDNEVDWIKTDAIVNHGNSGGTAINGKGEMIGVPTLKRIGYDSDIMFYLKPINQAIDVLEEAYAQSGLPELPRRNDPYENGYADGVIDIYGYIVDAYTFEPIEGAVFLILKEGITYQEFSLNAQDSMILTYGLADEDGFFYCPDVPVGGSYAVIVGAEGYAPIFENDAIVVGSDETEDWNLGYIYLEAY</sequence>
<accession>A0A1M6EV53</accession>
<dbReference type="CDD" id="cd00063">
    <property type="entry name" value="FN3"/>
    <property type="match status" value="1"/>
</dbReference>
<dbReference type="GO" id="GO:0006508">
    <property type="term" value="P:proteolysis"/>
    <property type="evidence" value="ECO:0007669"/>
    <property type="project" value="UniProtKB-KW"/>
</dbReference>
<dbReference type="PANTHER" id="PTHR43343:SF3">
    <property type="entry name" value="PROTEASE DO-LIKE 8, CHLOROPLASTIC"/>
    <property type="match status" value="1"/>
</dbReference>
<dbReference type="OrthoDB" id="189537at2"/>
<dbReference type="PANTHER" id="PTHR43343">
    <property type="entry name" value="PEPTIDASE S12"/>
    <property type="match status" value="1"/>
</dbReference>
<dbReference type="SUPFAM" id="SSF49265">
    <property type="entry name" value="Fibronectin type III"/>
    <property type="match status" value="1"/>
</dbReference>
<organism evidence="5 6">
    <name type="scientific">Thermoclostridium caenicola</name>
    <dbReference type="NCBI Taxonomy" id="659425"/>
    <lineage>
        <taxon>Bacteria</taxon>
        <taxon>Bacillati</taxon>
        <taxon>Bacillota</taxon>
        <taxon>Clostridia</taxon>
        <taxon>Eubacteriales</taxon>
        <taxon>Oscillospiraceae</taxon>
        <taxon>Thermoclostridium</taxon>
    </lineage>
</organism>
<keyword evidence="3" id="KW-0732">Signal</keyword>
<dbReference type="SUPFAM" id="SSF50494">
    <property type="entry name" value="Trypsin-like serine proteases"/>
    <property type="match status" value="1"/>
</dbReference>
<dbReference type="GO" id="GO:0004252">
    <property type="term" value="F:serine-type endopeptidase activity"/>
    <property type="evidence" value="ECO:0007669"/>
    <property type="project" value="InterPro"/>
</dbReference>
<dbReference type="InterPro" id="IPR013784">
    <property type="entry name" value="Carb-bd-like_fold"/>
</dbReference>
<dbReference type="Gene3D" id="2.60.40.10">
    <property type="entry name" value="Immunoglobulins"/>
    <property type="match status" value="1"/>
</dbReference>
<keyword evidence="2" id="KW-0378">Hydrolase</keyword>
<evidence type="ECO:0000256" key="1">
    <source>
        <dbReference type="ARBA" id="ARBA00022670"/>
    </source>
</evidence>
<evidence type="ECO:0000256" key="3">
    <source>
        <dbReference type="SAM" id="SignalP"/>
    </source>
</evidence>
<evidence type="ECO:0000259" key="4">
    <source>
        <dbReference type="PROSITE" id="PS50853"/>
    </source>
</evidence>
<dbReference type="EMBL" id="FQZP01000014">
    <property type="protein sequence ID" value="SHI89335.1"/>
    <property type="molecule type" value="Genomic_DNA"/>
</dbReference>
<dbReference type="Pfam" id="PF13365">
    <property type="entry name" value="Trypsin_2"/>
    <property type="match status" value="1"/>
</dbReference>
<dbReference type="Gene3D" id="2.40.10.120">
    <property type="match status" value="1"/>
</dbReference>
<dbReference type="SMART" id="SM00060">
    <property type="entry name" value="FN3"/>
    <property type="match status" value="1"/>
</dbReference>
<protein>
    <submittedName>
        <fullName evidence="5">Trypsin-like peptidase domain-containing protein</fullName>
    </submittedName>
</protein>
<dbReference type="SUPFAM" id="SSF49452">
    <property type="entry name" value="Starch-binding domain-like"/>
    <property type="match status" value="1"/>
</dbReference>
<dbReference type="InterPro" id="IPR003961">
    <property type="entry name" value="FN3_dom"/>
</dbReference>
<dbReference type="InterPro" id="IPR009003">
    <property type="entry name" value="Peptidase_S1_PA"/>
</dbReference>
<feature type="chain" id="PRO_5038478129" evidence="3">
    <location>
        <begin position="30"/>
        <end position="474"/>
    </location>
</feature>
<evidence type="ECO:0000256" key="2">
    <source>
        <dbReference type="ARBA" id="ARBA00022801"/>
    </source>
</evidence>
<dbReference type="InterPro" id="IPR001940">
    <property type="entry name" value="Peptidase_S1C"/>
</dbReference>
<name>A0A1M6EV53_9FIRM</name>